<proteinExistence type="predicted"/>
<dbReference type="EMBL" id="SMNA01000004">
    <property type="protein sequence ID" value="TDE94830.1"/>
    <property type="molecule type" value="Genomic_DNA"/>
</dbReference>
<evidence type="ECO:0000256" key="1">
    <source>
        <dbReference type="SAM" id="MobiDB-lite"/>
    </source>
</evidence>
<comment type="caution">
    <text evidence="2">The sequence shown here is derived from an EMBL/GenBank/DDBJ whole genome shotgun (WGS) entry which is preliminary data.</text>
</comment>
<dbReference type="RefSeq" id="WP_133107240.1">
    <property type="nucleotide sequence ID" value="NZ_SMNA01000004.1"/>
</dbReference>
<feature type="region of interest" description="Disordered" evidence="1">
    <location>
        <begin position="1"/>
        <end position="26"/>
    </location>
</feature>
<evidence type="ECO:0000313" key="3">
    <source>
        <dbReference type="Proteomes" id="UP000504882"/>
    </source>
</evidence>
<feature type="compositionally biased region" description="Basic and acidic residues" evidence="1">
    <location>
        <begin position="9"/>
        <end position="18"/>
    </location>
</feature>
<accession>A0ABY2E476</accession>
<keyword evidence="3" id="KW-1185">Reference proteome</keyword>
<dbReference type="Proteomes" id="UP000504882">
    <property type="component" value="Unassembled WGS sequence"/>
</dbReference>
<sequence>MHKYAGQHPRREPLREPDGPVAATGYPPRLAAMQRQVGNHAVSLLVAVQRAWVAGGSGNFHEDATGETFNSITRNYTGPPGWTSRTLSIPEAEQLMDRIQADAQTGPVGDQQPVGGGTIDFAKFRAVLDTYDQQETPLPPAEWREMRKQLSLAIVMPNKSHPAHGSNFNKPQKAVTQVKDWANVLSPNILDALKPALNAQFGDNTF</sequence>
<name>A0ABY2E476_9MICO</name>
<protein>
    <submittedName>
        <fullName evidence="2">Uncharacterized protein</fullName>
    </submittedName>
</protein>
<gene>
    <name evidence="2" type="ORF">EXU48_08525</name>
</gene>
<reference evidence="2 3" key="1">
    <citation type="submission" date="2019-03" db="EMBL/GenBank/DDBJ databases">
        <title>Genomic features of bacteria from cold environments.</title>
        <authorList>
            <person name="Shen L."/>
        </authorList>
    </citation>
    <scope>NUCLEOTIDE SEQUENCE [LARGE SCALE GENOMIC DNA]</scope>
    <source>
        <strain evidence="3">T3246-1</strain>
    </source>
</reference>
<organism evidence="2 3">
    <name type="scientific">Occultella glacieicola</name>
    <dbReference type="NCBI Taxonomy" id="2518684"/>
    <lineage>
        <taxon>Bacteria</taxon>
        <taxon>Bacillati</taxon>
        <taxon>Actinomycetota</taxon>
        <taxon>Actinomycetes</taxon>
        <taxon>Micrococcales</taxon>
        <taxon>Ruaniaceae</taxon>
        <taxon>Occultella</taxon>
    </lineage>
</organism>
<evidence type="ECO:0000313" key="2">
    <source>
        <dbReference type="EMBL" id="TDE94830.1"/>
    </source>
</evidence>